<organism evidence="13 14">
    <name type="scientific">Buchnera aphidicola</name>
    <name type="common">Aphis nerii</name>
    <dbReference type="NCBI Taxonomy" id="1241835"/>
    <lineage>
        <taxon>Bacteria</taxon>
        <taxon>Pseudomonadati</taxon>
        <taxon>Pseudomonadota</taxon>
        <taxon>Gammaproteobacteria</taxon>
        <taxon>Enterobacterales</taxon>
        <taxon>Erwiniaceae</taxon>
        <taxon>Buchnera</taxon>
    </lineage>
</organism>
<dbReference type="InterPro" id="IPR018085">
    <property type="entry name" value="Ura-DNA_Glyclase_AS"/>
</dbReference>
<evidence type="ECO:0000256" key="3">
    <source>
        <dbReference type="ARBA" id="ARBA00008184"/>
    </source>
</evidence>
<reference evidence="13 14" key="1">
    <citation type="submission" date="2018-12" db="EMBL/GenBank/DDBJ databases">
        <authorList>
            <person name="Chong R.A."/>
        </authorList>
    </citation>
    <scope>NUCLEOTIDE SEQUENCE [LARGE SCALE GENOMIC DNA]</scope>
    <source>
        <strain evidence="13 14">Ane</strain>
    </source>
</reference>
<dbReference type="AlphaFoldDB" id="A0A4D6XYX6"/>
<dbReference type="InterPro" id="IPR002043">
    <property type="entry name" value="UDG_fam1"/>
</dbReference>
<protein>
    <recommendedName>
        <fullName evidence="5 9">Uracil-DNA glycosylase</fullName>
        <shortName evidence="9">UDG</shortName>
        <ecNumber evidence="4 9">3.2.2.27</ecNumber>
    </recommendedName>
</protein>
<evidence type="ECO:0000256" key="11">
    <source>
        <dbReference type="RuleBase" id="RU003780"/>
    </source>
</evidence>
<comment type="subcellular location">
    <subcellularLocation>
        <location evidence="9">Cytoplasm</location>
    </subcellularLocation>
</comment>
<dbReference type="PROSITE" id="PS00130">
    <property type="entry name" value="U_DNA_GLYCOSYLASE"/>
    <property type="match status" value="1"/>
</dbReference>
<evidence type="ECO:0000259" key="12">
    <source>
        <dbReference type="SMART" id="SM00986"/>
    </source>
</evidence>
<proteinExistence type="inferred from homology"/>
<dbReference type="SMART" id="SM00986">
    <property type="entry name" value="UDG"/>
    <property type="match status" value="1"/>
</dbReference>
<dbReference type="PANTHER" id="PTHR11264:SF0">
    <property type="entry name" value="URACIL-DNA GLYCOSYLASE"/>
    <property type="match status" value="1"/>
</dbReference>
<dbReference type="Proteomes" id="UP000298791">
    <property type="component" value="Chromosome"/>
</dbReference>
<evidence type="ECO:0000313" key="13">
    <source>
        <dbReference type="EMBL" id="QCI18741.1"/>
    </source>
</evidence>
<evidence type="ECO:0000256" key="7">
    <source>
        <dbReference type="ARBA" id="ARBA00022801"/>
    </source>
</evidence>
<dbReference type="GO" id="GO:0004844">
    <property type="term" value="F:uracil DNA N-glycosylase activity"/>
    <property type="evidence" value="ECO:0007669"/>
    <property type="project" value="UniProtKB-UniRule"/>
</dbReference>
<dbReference type="GO" id="GO:0097510">
    <property type="term" value="P:base-excision repair, AP site formation via deaminated base removal"/>
    <property type="evidence" value="ECO:0007669"/>
    <property type="project" value="TreeGrafter"/>
</dbReference>
<dbReference type="EC" id="3.2.2.27" evidence="4 9"/>
<gene>
    <name evidence="9" type="primary">ung</name>
    <name evidence="13" type="ORF">D9V64_00930</name>
</gene>
<dbReference type="InterPro" id="IPR005122">
    <property type="entry name" value="Uracil-DNA_glycosylase-like"/>
</dbReference>
<dbReference type="NCBIfam" id="NF003591">
    <property type="entry name" value="PRK05254.1-4"/>
    <property type="match status" value="1"/>
</dbReference>
<keyword evidence="7 9" id="KW-0378">Hydrolase</keyword>
<feature type="active site" description="Proton acceptor" evidence="9 10">
    <location>
        <position position="54"/>
    </location>
</feature>
<evidence type="ECO:0000256" key="10">
    <source>
        <dbReference type="PROSITE-ProRule" id="PRU10072"/>
    </source>
</evidence>
<dbReference type="Gene3D" id="3.40.470.10">
    <property type="entry name" value="Uracil-DNA glycosylase-like domain"/>
    <property type="match status" value="1"/>
</dbReference>
<dbReference type="CDD" id="cd10027">
    <property type="entry name" value="UDG-F1-like"/>
    <property type="match status" value="1"/>
</dbReference>
<dbReference type="GO" id="GO:0005737">
    <property type="term" value="C:cytoplasm"/>
    <property type="evidence" value="ECO:0007669"/>
    <property type="project" value="UniProtKB-SubCell"/>
</dbReference>
<comment type="similarity">
    <text evidence="3 9 11">Belongs to the uracil-DNA glycosylase (UDG) superfamily. UNG family.</text>
</comment>
<evidence type="ECO:0000256" key="9">
    <source>
        <dbReference type="HAMAP-Rule" id="MF_00148"/>
    </source>
</evidence>
<dbReference type="FunFam" id="3.40.470.10:FF:000001">
    <property type="entry name" value="Uracil-DNA glycosylase"/>
    <property type="match status" value="1"/>
</dbReference>
<comment type="function">
    <text evidence="2 9 11">Excises uracil residues from the DNA which can arise as a result of misincorporation of dUMP residues by DNA polymerase or due to deamination of cytosine.</text>
</comment>
<evidence type="ECO:0000256" key="4">
    <source>
        <dbReference type="ARBA" id="ARBA00012030"/>
    </source>
</evidence>
<evidence type="ECO:0000256" key="6">
    <source>
        <dbReference type="ARBA" id="ARBA00022763"/>
    </source>
</evidence>
<sequence length="213" mass="25124">MFYLKKKKKYFINIINYIKKKRFTKTIYPSSKDMFNAFLLTSFDQIKVVIVGQDPYFSENQAHGLAFSVPRNENIPPSLKNIYKELNNDFKKKHIFSHGCLENWSKQGVFLLNTILTVELGKPKSHNNIGWEIFTDKVIYYISKHKKSIIFLLWGYNAQKKAHLIDTSKHYILKAMHPSPLSAYRGFFGCKHFSKTNEILIKCKKKEIDWFNI</sequence>
<dbReference type="NCBIfam" id="NF003589">
    <property type="entry name" value="PRK05254.1-2"/>
    <property type="match status" value="1"/>
</dbReference>
<dbReference type="EMBL" id="CP034885">
    <property type="protein sequence ID" value="QCI18741.1"/>
    <property type="molecule type" value="Genomic_DNA"/>
</dbReference>
<dbReference type="SUPFAM" id="SSF52141">
    <property type="entry name" value="Uracil-DNA glycosylase-like"/>
    <property type="match status" value="1"/>
</dbReference>
<evidence type="ECO:0000313" key="14">
    <source>
        <dbReference type="Proteomes" id="UP000298791"/>
    </source>
</evidence>
<evidence type="ECO:0000256" key="2">
    <source>
        <dbReference type="ARBA" id="ARBA00002631"/>
    </source>
</evidence>
<comment type="catalytic activity">
    <reaction evidence="1 9 11">
        <text>Hydrolyzes single-stranded DNA or mismatched double-stranded DNA and polynucleotides, releasing free uracil.</text>
        <dbReference type="EC" id="3.2.2.27"/>
    </reaction>
</comment>
<dbReference type="Pfam" id="PF03167">
    <property type="entry name" value="UDG"/>
    <property type="match status" value="1"/>
</dbReference>
<dbReference type="NCBIfam" id="NF003592">
    <property type="entry name" value="PRK05254.1-5"/>
    <property type="match status" value="1"/>
</dbReference>
<keyword evidence="9" id="KW-0963">Cytoplasm</keyword>
<dbReference type="OrthoDB" id="9804372at2"/>
<name>A0A4D6XYX6_9GAMM</name>
<dbReference type="PANTHER" id="PTHR11264">
    <property type="entry name" value="URACIL-DNA GLYCOSYLASE"/>
    <property type="match status" value="1"/>
</dbReference>
<dbReference type="InterPro" id="IPR036895">
    <property type="entry name" value="Uracil-DNA_glycosylase-like_sf"/>
</dbReference>
<dbReference type="HAMAP" id="MF_00148">
    <property type="entry name" value="UDG"/>
    <property type="match status" value="1"/>
</dbReference>
<keyword evidence="8 9" id="KW-0234">DNA repair</keyword>
<evidence type="ECO:0000256" key="8">
    <source>
        <dbReference type="ARBA" id="ARBA00023204"/>
    </source>
</evidence>
<dbReference type="NCBIfam" id="NF003588">
    <property type="entry name" value="PRK05254.1-1"/>
    <property type="match status" value="1"/>
</dbReference>
<dbReference type="NCBIfam" id="TIGR00628">
    <property type="entry name" value="ung"/>
    <property type="match status" value="1"/>
</dbReference>
<evidence type="ECO:0000256" key="1">
    <source>
        <dbReference type="ARBA" id="ARBA00001400"/>
    </source>
</evidence>
<keyword evidence="13" id="KW-0326">Glycosidase</keyword>
<dbReference type="SMART" id="SM00987">
    <property type="entry name" value="UreE_C"/>
    <property type="match status" value="1"/>
</dbReference>
<keyword evidence="6 9" id="KW-0227">DNA damage</keyword>
<feature type="domain" description="Uracil-DNA glycosylase-like" evidence="12">
    <location>
        <begin position="39"/>
        <end position="200"/>
    </location>
</feature>
<evidence type="ECO:0000256" key="5">
    <source>
        <dbReference type="ARBA" id="ARBA00018429"/>
    </source>
</evidence>
<accession>A0A4D6XYX6</accession>
<reference evidence="13 14" key="2">
    <citation type="submission" date="2019-05" db="EMBL/GenBank/DDBJ databases">
        <title>Genome evolution of the obligate endosymbiont Buchnera aphidicola.</title>
        <authorList>
            <person name="Moran N.A."/>
        </authorList>
    </citation>
    <scope>NUCLEOTIDE SEQUENCE [LARGE SCALE GENOMIC DNA]</scope>
    <source>
        <strain evidence="13 14">Ane</strain>
    </source>
</reference>